<keyword evidence="2" id="KW-1133">Transmembrane helix</keyword>
<evidence type="ECO:0000256" key="2">
    <source>
        <dbReference type="SAM" id="Phobius"/>
    </source>
</evidence>
<evidence type="ECO:0000313" key="4">
    <source>
        <dbReference type="Proteomes" id="UP001164746"/>
    </source>
</evidence>
<keyword evidence="2" id="KW-0472">Membrane</keyword>
<evidence type="ECO:0000256" key="1">
    <source>
        <dbReference type="SAM" id="MobiDB-lite"/>
    </source>
</evidence>
<sequence length="383" mass="42199">SNNAVEVQIISQNETKKSVLVASDWSPLTAIKYGVSVNKKDPKEPIPHKILQSQLDTLGLKLVTGSVRRLRKLYVTGARTQLNYTAIVNSIGRAWSQENSGFRDVSTTVVIYHGSNRQKRSPTLSSEYSLVGNNREVLTPLQYTFAVDNREPNPALVEEPSADVFDRNLASANTATCGCTPRAQGHVTLLGKTSTTGKAAIEDAIATAVATENPSIAKSDITVGIVSMTDGQDNGKQISTVVYLVECARDPCDVEELRAPSKAVLEAELAQAGQTLYSRAEPVEEEKNKWLIPVAVGCGVALFIIIMAIVCCCIYRRRHRDMWRVRRSPKVNSSPTRHRKKGDFQAQEQDIKHNNAYDKEHFSDAAVYDNSGLQEDGHFKEKL</sequence>
<evidence type="ECO:0000313" key="3">
    <source>
        <dbReference type="EMBL" id="WAR23489.1"/>
    </source>
</evidence>
<keyword evidence="4" id="KW-1185">Reference proteome</keyword>
<keyword evidence="2" id="KW-0812">Transmembrane</keyword>
<reference evidence="3" key="1">
    <citation type="submission" date="2022-11" db="EMBL/GenBank/DDBJ databases">
        <title>Centuries of genome instability and evolution in soft-shell clam transmissible cancer (bioRxiv).</title>
        <authorList>
            <person name="Hart S.F.M."/>
            <person name="Yonemitsu M.A."/>
            <person name="Giersch R.M."/>
            <person name="Beal B.F."/>
            <person name="Arriagada G."/>
            <person name="Davis B.W."/>
            <person name="Ostrander E.A."/>
            <person name="Goff S.P."/>
            <person name="Metzger M.J."/>
        </authorList>
    </citation>
    <scope>NUCLEOTIDE SEQUENCE</scope>
    <source>
        <strain evidence="3">MELC-2E11</strain>
        <tissue evidence="3">Siphon/mantle</tissue>
    </source>
</reference>
<proteinExistence type="predicted"/>
<gene>
    <name evidence="3" type="ORF">MAR_037158</name>
</gene>
<feature type="region of interest" description="Disordered" evidence="1">
    <location>
        <begin position="326"/>
        <end position="350"/>
    </location>
</feature>
<accession>A0ABY7FQ92</accession>
<dbReference type="EMBL" id="CP111024">
    <property type="protein sequence ID" value="WAR23489.1"/>
    <property type="molecule type" value="Genomic_DNA"/>
</dbReference>
<protein>
    <submittedName>
        <fullName evidence="3">Uncharacterized protein</fullName>
    </submittedName>
</protein>
<name>A0ABY7FQ92_MYAAR</name>
<organism evidence="3 4">
    <name type="scientific">Mya arenaria</name>
    <name type="common">Soft-shell clam</name>
    <dbReference type="NCBI Taxonomy" id="6604"/>
    <lineage>
        <taxon>Eukaryota</taxon>
        <taxon>Metazoa</taxon>
        <taxon>Spiralia</taxon>
        <taxon>Lophotrochozoa</taxon>
        <taxon>Mollusca</taxon>
        <taxon>Bivalvia</taxon>
        <taxon>Autobranchia</taxon>
        <taxon>Heteroconchia</taxon>
        <taxon>Euheterodonta</taxon>
        <taxon>Imparidentia</taxon>
        <taxon>Neoheterodontei</taxon>
        <taxon>Myida</taxon>
        <taxon>Myoidea</taxon>
        <taxon>Myidae</taxon>
        <taxon>Mya</taxon>
    </lineage>
</organism>
<feature type="non-terminal residue" evidence="3">
    <location>
        <position position="1"/>
    </location>
</feature>
<feature type="transmembrane region" description="Helical" evidence="2">
    <location>
        <begin position="290"/>
        <end position="315"/>
    </location>
</feature>
<dbReference type="Proteomes" id="UP001164746">
    <property type="component" value="Chromosome 13"/>
</dbReference>